<keyword evidence="3" id="KW-1003">Cell membrane</keyword>
<dbReference type="OrthoDB" id="8969999at2"/>
<dbReference type="RefSeq" id="WP_068203128.1">
    <property type="nucleotide sequence ID" value="NZ_CP014209.1"/>
</dbReference>
<evidence type="ECO:0000256" key="6">
    <source>
        <dbReference type="ARBA" id="ARBA00023136"/>
    </source>
</evidence>
<dbReference type="NCBIfam" id="TIGR00937">
    <property type="entry name" value="2A51"/>
    <property type="match status" value="1"/>
</dbReference>
<evidence type="ECO:0000256" key="4">
    <source>
        <dbReference type="ARBA" id="ARBA00022692"/>
    </source>
</evidence>
<feature type="transmembrane region" description="Helical" evidence="7">
    <location>
        <begin position="382"/>
        <end position="399"/>
    </location>
</feature>
<dbReference type="GO" id="GO:0015109">
    <property type="term" value="F:chromate transmembrane transporter activity"/>
    <property type="evidence" value="ECO:0007669"/>
    <property type="project" value="InterPro"/>
</dbReference>
<comment type="subcellular location">
    <subcellularLocation>
        <location evidence="1">Cell membrane</location>
        <topology evidence="1">Multi-pass membrane protein</topology>
    </subcellularLocation>
</comment>
<feature type="transmembrane region" description="Helical" evidence="7">
    <location>
        <begin position="234"/>
        <end position="252"/>
    </location>
</feature>
<evidence type="ECO:0000313" key="9">
    <source>
        <dbReference type="Proteomes" id="UP000076794"/>
    </source>
</evidence>
<feature type="transmembrane region" description="Helical" evidence="7">
    <location>
        <begin position="334"/>
        <end position="352"/>
    </location>
</feature>
<feature type="transmembrane region" description="Helical" evidence="7">
    <location>
        <begin position="18"/>
        <end position="37"/>
    </location>
</feature>
<proteinExistence type="inferred from homology"/>
<comment type="similarity">
    <text evidence="2">Belongs to the chromate ion transporter (CHR) (TC 2.A.51) family.</text>
</comment>
<dbReference type="EMBL" id="CP014209">
    <property type="protein sequence ID" value="ANC31921.1"/>
    <property type="molecule type" value="Genomic_DNA"/>
</dbReference>
<name>A0A168FJ73_9MICO</name>
<dbReference type="PANTHER" id="PTHR33567:SF3">
    <property type="entry name" value="CHROMATE ION TRANSPORTER (EUROFUNG)"/>
    <property type="match status" value="1"/>
</dbReference>
<sequence>MDDATPARPGTPGEVLRAFLRLGVTSFGGPVAHLGYFRDDLVARRRWVDDRAYGELVALGQFLPGPASSQVGFALGLTRAGWGGALAAWTAFTLPSALLMVAFALGAPAFGTTVGAGLVTGLKVVAVAVVAHAVQGMARTLAPDARRATIAVVAALVVLLTDGPVAQVGAVVLGVLAGLVWCRTADAAPPADLRTPVSRRTGAVALALFVGLLVALPVAAAATGSRLLDVVDGVYRAGALVFGGGHVVLPLLEAEAVGGGWVTAEEFLTGYGAAQALPGPLFAFAAYLGALAVPGSVLLGAAAALVAVFLPGMLVLVGVLPFWDVVRTRPTAQAALRGANAAVVGVLAAALYDPVFVSAVTDGASFGLALTCFVLLTAWRMPPWGVVLVGAAGGVLIAVL</sequence>
<dbReference type="InterPro" id="IPR014047">
    <property type="entry name" value="Chr_Tranpt_l_chain"/>
</dbReference>
<feature type="transmembrane region" description="Helical" evidence="7">
    <location>
        <begin position="116"/>
        <end position="138"/>
    </location>
</feature>
<feature type="transmembrane region" description="Helical" evidence="7">
    <location>
        <begin position="272"/>
        <end position="290"/>
    </location>
</feature>
<dbReference type="Pfam" id="PF02417">
    <property type="entry name" value="Chromate_transp"/>
    <property type="match status" value="2"/>
</dbReference>
<evidence type="ECO:0000313" key="8">
    <source>
        <dbReference type="EMBL" id="ANC31921.1"/>
    </source>
</evidence>
<keyword evidence="4 7" id="KW-0812">Transmembrane</keyword>
<feature type="transmembrane region" description="Helical" evidence="7">
    <location>
        <begin position="86"/>
        <end position="110"/>
    </location>
</feature>
<keyword evidence="5 7" id="KW-1133">Transmembrane helix</keyword>
<organism evidence="8 9">
    <name type="scientific">Isoptericola dokdonensis DS-3</name>
    <dbReference type="NCBI Taxonomy" id="1300344"/>
    <lineage>
        <taxon>Bacteria</taxon>
        <taxon>Bacillati</taxon>
        <taxon>Actinomycetota</taxon>
        <taxon>Actinomycetes</taxon>
        <taxon>Micrococcales</taxon>
        <taxon>Promicromonosporaceae</taxon>
        <taxon>Isoptericola</taxon>
    </lineage>
</organism>
<evidence type="ECO:0000256" key="5">
    <source>
        <dbReference type="ARBA" id="ARBA00022989"/>
    </source>
</evidence>
<evidence type="ECO:0000256" key="2">
    <source>
        <dbReference type="ARBA" id="ARBA00005262"/>
    </source>
</evidence>
<feature type="transmembrane region" description="Helical" evidence="7">
    <location>
        <begin position="201"/>
        <end position="222"/>
    </location>
</feature>
<evidence type="ECO:0000256" key="3">
    <source>
        <dbReference type="ARBA" id="ARBA00022475"/>
    </source>
</evidence>
<accession>A0A168FJ73</accession>
<feature type="transmembrane region" description="Helical" evidence="7">
    <location>
        <begin position="297"/>
        <end position="322"/>
    </location>
</feature>
<dbReference type="InterPro" id="IPR003370">
    <property type="entry name" value="Chromate_transpt"/>
</dbReference>
<dbReference type="AlphaFoldDB" id="A0A168FJ73"/>
<dbReference type="Proteomes" id="UP000076794">
    <property type="component" value="Chromosome"/>
</dbReference>
<keyword evidence="9" id="KW-1185">Reference proteome</keyword>
<dbReference type="PIRSF" id="PIRSF004810">
    <property type="entry name" value="ChrA"/>
    <property type="match status" value="1"/>
</dbReference>
<reference evidence="8 9" key="1">
    <citation type="submission" date="2016-01" db="EMBL/GenBank/DDBJ databases">
        <title>Complete genome sequence of a soil Actinobacterium, Isoptericola dokdonensis DS-3.</title>
        <authorList>
            <person name="Kwon S.-K."/>
            <person name="Kim J.F."/>
        </authorList>
    </citation>
    <scope>NUCLEOTIDE SEQUENCE [LARGE SCALE GENOMIC DNA]</scope>
    <source>
        <strain evidence="8 9">DS-3</strain>
    </source>
</reference>
<evidence type="ECO:0000256" key="1">
    <source>
        <dbReference type="ARBA" id="ARBA00004651"/>
    </source>
</evidence>
<dbReference type="PATRIC" id="fig|1300344.3.peg.2391"/>
<gene>
    <name evidence="8" type="primary">chrA</name>
    <name evidence="8" type="ORF">I598_2381</name>
</gene>
<keyword evidence="6 7" id="KW-0472">Membrane</keyword>
<protein>
    <submittedName>
        <fullName evidence="8">Chromate transport protein</fullName>
    </submittedName>
</protein>
<evidence type="ECO:0000256" key="7">
    <source>
        <dbReference type="SAM" id="Phobius"/>
    </source>
</evidence>
<dbReference type="GO" id="GO:0005886">
    <property type="term" value="C:plasma membrane"/>
    <property type="evidence" value="ECO:0007669"/>
    <property type="project" value="UniProtKB-SubCell"/>
</dbReference>
<dbReference type="KEGG" id="ido:I598_2381"/>
<dbReference type="PANTHER" id="PTHR33567">
    <property type="entry name" value="CHROMATE ION TRANSPORTER (EUROFUNG)"/>
    <property type="match status" value="1"/>
</dbReference>
<feature type="transmembrane region" description="Helical" evidence="7">
    <location>
        <begin position="150"/>
        <end position="181"/>
    </location>
</feature>